<dbReference type="AlphaFoldDB" id="B5Y3Z9"/>
<keyword evidence="3" id="KW-1185">Reference proteome</keyword>
<evidence type="ECO:0000256" key="1">
    <source>
        <dbReference type="SAM" id="MobiDB-lite"/>
    </source>
</evidence>
<dbReference type="OrthoDB" id="49567at2759"/>
<dbReference type="KEGG" id="pti:PHATR_46854"/>
<reference evidence="2 3" key="1">
    <citation type="journal article" date="2008" name="Nature">
        <title>The Phaeodactylum genome reveals the evolutionary history of diatom genomes.</title>
        <authorList>
            <person name="Bowler C."/>
            <person name="Allen A.E."/>
            <person name="Badger J.H."/>
            <person name="Grimwood J."/>
            <person name="Jabbari K."/>
            <person name="Kuo A."/>
            <person name="Maheswari U."/>
            <person name="Martens C."/>
            <person name="Maumus F."/>
            <person name="Otillar R.P."/>
            <person name="Rayko E."/>
            <person name="Salamov A."/>
            <person name="Vandepoele K."/>
            <person name="Beszteri B."/>
            <person name="Gruber A."/>
            <person name="Heijde M."/>
            <person name="Katinka M."/>
            <person name="Mock T."/>
            <person name="Valentin K."/>
            <person name="Verret F."/>
            <person name="Berges J.A."/>
            <person name="Brownlee C."/>
            <person name="Cadoret J.P."/>
            <person name="Chiovitti A."/>
            <person name="Choi C.J."/>
            <person name="Coesel S."/>
            <person name="De Martino A."/>
            <person name="Detter J.C."/>
            <person name="Durkin C."/>
            <person name="Falciatore A."/>
            <person name="Fournet J."/>
            <person name="Haruta M."/>
            <person name="Huysman M.J."/>
            <person name="Jenkins B.D."/>
            <person name="Jiroutova K."/>
            <person name="Jorgensen R.E."/>
            <person name="Joubert Y."/>
            <person name="Kaplan A."/>
            <person name="Kroger N."/>
            <person name="Kroth P.G."/>
            <person name="La Roche J."/>
            <person name="Lindquist E."/>
            <person name="Lommer M."/>
            <person name="Martin-Jezequel V."/>
            <person name="Lopez P.J."/>
            <person name="Lucas S."/>
            <person name="Mangogna M."/>
            <person name="McGinnis K."/>
            <person name="Medlin L.K."/>
            <person name="Montsant A."/>
            <person name="Oudot-Le Secq M.P."/>
            <person name="Napoli C."/>
            <person name="Obornik M."/>
            <person name="Parker M.S."/>
            <person name="Petit J.L."/>
            <person name="Porcel B.M."/>
            <person name="Poulsen N."/>
            <person name="Robison M."/>
            <person name="Rychlewski L."/>
            <person name="Rynearson T.A."/>
            <person name="Schmutz J."/>
            <person name="Shapiro H."/>
            <person name="Siaut M."/>
            <person name="Stanley M."/>
            <person name="Sussman M.R."/>
            <person name="Taylor A.R."/>
            <person name="Vardi A."/>
            <person name="von Dassow P."/>
            <person name="Vyverman W."/>
            <person name="Willis A."/>
            <person name="Wyrwicz L.S."/>
            <person name="Rokhsar D.S."/>
            <person name="Weissenbach J."/>
            <person name="Armbrust E.V."/>
            <person name="Green B.R."/>
            <person name="Van de Peer Y."/>
            <person name="Grigoriev I.V."/>
        </authorList>
    </citation>
    <scope>NUCLEOTIDE SEQUENCE [LARGE SCALE GENOMIC DNA]</scope>
    <source>
        <strain evidence="2 3">CCAP 1055/1</strain>
    </source>
</reference>
<feature type="compositionally biased region" description="Polar residues" evidence="1">
    <location>
        <begin position="122"/>
        <end position="136"/>
    </location>
</feature>
<dbReference type="InParanoid" id="B5Y3Z9"/>
<gene>
    <name evidence="2" type="ORF">PHATR_46854</name>
</gene>
<proteinExistence type="predicted"/>
<evidence type="ECO:0000313" key="3">
    <source>
        <dbReference type="Proteomes" id="UP000000759"/>
    </source>
</evidence>
<dbReference type="EMBL" id="CP001141">
    <property type="protein sequence ID" value="ACI65390.1"/>
    <property type="molecule type" value="Genomic_DNA"/>
</dbReference>
<organism evidence="2 3">
    <name type="scientific">Phaeodactylum tricornutum (strain CCAP 1055/1)</name>
    <dbReference type="NCBI Taxonomy" id="556484"/>
    <lineage>
        <taxon>Eukaryota</taxon>
        <taxon>Sar</taxon>
        <taxon>Stramenopiles</taxon>
        <taxon>Ochrophyta</taxon>
        <taxon>Bacillariophyta</taxon>
        <taxon>Bacillariophyceae</taxon>
        <taxon>Bacillariophycidae</taxon>
        <taxon>Naviculales</taxon>
        <taxon>Phaeodactylaceae</taxon>
        <taxon>Phaeodactylum</taxon>
    </lineage>
</organism>
<dbReference type="HOGENOM" id="CLU_563201_0_0_1"/>
<feature type="compositionally biased region" description="Polar residues" evidence="1">
    <location>
        <begin position="89"/>
        <end position="104"/>
    </location>
</feature>
<dbReference type="PaxDb" id="2850-Phatr46854"/>
<feature type="region of interest" description="Disordered" evidence="1">
    <location>
        <begin position="89"/>
        <end position="140"/>
    </location>
</feature>
<reference evidence="3" key="2">
    <citation type="submission" date="2008-08" db="EMBL/GenBank/DDBJ databases">
        <authorList>
            <consortium name="Diatom Consortium"/>
            <person name="Grigoriev I."/>
            <person name="Grimwood J."/>
            <person name="Kuo A."/>
            <person name="Otillar R.P."/>
            <person name="Salamov A."/>
            <person name="Detter J.C."/>
            <person name="Lindquist E."/>
            <person name="Shapiro H."/>
            <person name="Lucas S."/>
            <person name="Glavina del Rio T."/>
            <person name="Pitluck S."/>
            <person name="Rokhsar D."/>
            <person name="Bowler C."/>
        </authorList>
    </citation>
    <scope>GENOME REANNOTATION</scope>
    <source>
        <strain evidence="3">CCAP 1055/1</strain>
    </source>
</reference>
<dbReference type="GeneID" id="7204704"/>
<sequence>MKYFEKQAWPLTCSTTPYCGAHHVCAESKTTRFATALYRVKLDFSKVEETHVSWEELSALRHDSGMICVGYSSTGDWEALALLNTTRIREQNQPNTAQTSSSHALNHERTTSHTTLDDSTTIGSTTARASAHQRTTSSESIVSNVNNSLLANESNSLLPEIELASATAPASTSTDRHCRQSSNPISAQLLLLYKDSIFASRMLDFRPLTPKMACFTSLQGNEVSGIFMGSSDHSKLYWFTSEPTIESDRSKQLLSEVPLTHPAFAVSSCVMGLDFWFSQNTNAVFLALTCQDGTIAYVNFQYDESKLPSNDPFVVISQENVIVDGPVTSVQLYTQDSTVRVTAGSLCGYATELIFSEDPSSWEGPFMVAQGFTNGVGDEDSVLVVHACDAFVCLGLLSGRFLLYAKNEGHYRWQWEVQLPYSIHGICVLPMMDGDALPMILVTTRRSLHLFASQANVSGMSTKLGYNAEIARARLSKMAQILQER</sequence>
<feature type="compositionally biased region" description="Low complexity" evidence="1">
    <location>
        <begin position="112"/>
        <end position="121"/>
    </location>
</feature>
<protein>
    <submittedName>
        <fullName evidence="2">Uncharacterized protein</fullName>
    </submittedName>
</protein>
<dbReference type="RefSeq" id="XP_002185920.1">
    <property type="nucleotide sequence ID" value="XM_002185884.1"/>
</dbReference>
<accession>B5Y3Z9</accession>
<dbReference type="Proteomes" id="UP000000759">
    <property type="component" value="Chromosome 11"/>
</dbReference>
<name>B5Y3Z9_PHATC</name>
<evidence type="ECO:0000313" key="2">
    <source>
        <dbReference type="EMBL" id="ACI65390.1"/>
    </source>
</evidence>